<evidence type="ECO:0000256" key="1">
    <source>
        <dbReference type="ARBA" id="ARBA00022670"/>
    </source>
</evidence>
<dbReference type="EC" id="3.4.24.-" evidence="8"/>
<dbReference type="Proteomes" id="UP001620626">
    <property type="component" value="Unassembled WGS sequence"/>
</dbReference>
<feature type="compositionally biased region" description="Basic and acidic residues" evidence="9">
    <location>
        <begin position="130"/>
        <end position="151"/>
    </location>
</feature>
<dbReference type="PROSITE" id="PS00022">
    <property type="entry name" value="EGF_1"/>
    <property type="match status" value="1"/>
</dbReference>
<dbReference type="EMBL" id="JBICBT010000011">
    <property type="protein sequence ID" value="KAL3126046.1"/>
    <property type="molecule type" value="Genomic_DNA"/>
</dbReference>
<evidence type="ECO:0000256" key="4">
    <source>
        <dbReference type="ARBA" id="ARBA00022833"/>
    </source>
</evidence>
<feature type="region of interest" description="Disordered" evidence="9">
    <location>
        <begin position="177"/>
        <end position="197"/>
    </location>
</feature>
<evidence type="ECO:0000256" key="7">
    <source>
        <dbReference type="PROSITE-ProRule" id="PRU01211"/>
    </source>
</evidence>
<evidence type="ECO:0000256" key="2">
    <source>
        <dbReference type="ARBA" id="ARBA00022723"/>
    </source>
</evidence>
<evidence type="ECO:0000313" key="11">
    <source>
        <dbReference type="EMBL" id="KAL3126046.1"/>
    </source>
</evidence>
<feature type="binding site" evidence="7">
    <location>
        <position position="980"/>
    </location>
    <ligand>
        <name>Zn(2+)</name>
        <dbReference type="ChEBI" id="CHEBI:29105"/>
        <note>catalytic</note>
    </ligand>
</feature>
<keyword evidence="6" id="KW-1015">Disulfide bond</keyword>
<dbReference type="GO" id="GO:0004222">
    <property type="term" value="F:metalloendopeptidase activity"/>
    <property type="evidence" value="ECO:0007669"/>
    <property type="project" value="UniProtKB-UniRule"/>
</dbReference>
<dbReference type="PROSITE" id="PS51864">
    <property type="entry name" value="ASTACIN"/>
    <property type="match status" value="1"/>
</dbReference>
<keyword evidence="1 7" id="KW-0645">Protease</keyword>
<evidence type="ECO:0000256" key="8">
    <source>
        <dbReference type="RuleBase" id="RU361183"/>
    </source>
</evidence>
<feature type="compositionally biased region" description="Polar residues" evidence="9">
    <location>
        <begin position="854"/>
        <end position="863"/>
    </location>
</feature>
<evidence type="ECO:0000256" key="3">
    <source>
        <dbReference type="ARBA" id="ARBA00022801"/>
    </source>
</evidence>
<feature type="binding site" evidence="7">
    <location>
        <position position="984"/>
    </location>
    <ligand>
        <name>Zn(2+)</name>
        <dbReference type="ChEBI" id="CHEBI:29105"/>
        <note>catalytic</note>
    </ligand>
</feature>
<dbReference type="InterPro" id="IPR006026">
    <property type="entry name" value="Peptidase_Metallo"/>
</dbReference>
<comment type="caution">
    <text evidence="7">Lacks conserved residue(s) required for the propagation of feature annotation.</text>
</comment>
<evidence type="ECO:0000259" key="10">
    <source>
        <dbReference type="PROSITE" id="PS51864"/>
    </source>
</evidence>
<dbReference type="InterPro" id="IPR000742">
    <property type="entry name" value="EGF"/>
</dbReference>
<dbReference type="PANTHER" id="PTHR10127">
    <property type="entry name" value="DISCOIDIN, CUB, EGF, LAMININ , AND ZINC METALLOPROTEASE DOMAIN CONTAINING"/>
    <property type="match status" value="1"/>
</dbReference>
<dbReference type="PRINTS" id="PR00480">
    <property type="entry name" value="ASTACIN"/>
</dbReference>
<evidence type="ECO:0000256" key="5">
    <source>
        <dbReference type="ARBA" id="ARBA00023049"/>
    </source>
</evidence>
<proteinExistence type="predicted"/>
<evidence type="ECO:0000256" key="9">
    <source>
        <dbReference type="SAM" id="MobiDB-lite"/>
    </source>
</evidence>
<feature type="active site" evidence="7">
    <location>
        <position position="981"/>
    </location>
</feature>
<dbReference type="InterPro" id="IPR001506">
    <property type="entry name" value="Peptidase_M12A"/>
</dbReference>
<comment type="cofactor">
    <cofactor evidence="7 8">
        <name>Zn(2+)</name>
        <dbReference type="ChEBI" id="CHEBI:29105"/>
    </cofactor>
    <text evidence="7 8">Binds 1 zinc ion per subunit.</text>
</comment>
<gene>
    <name evidence="11" type="ORF">niasHT_003643</name>
</gene>
<dbReference type="PROSITE" id="PS01186">
    <property type="entry name" value="EGF_2"/>
    <property type="match status" value="1"/>
</dbReference>
<reference evidence="11 12" key="1">
    <citation type="submission" date="2024-10" db="EMBL/GenBank/DDBJ databases">
        <authorList>
            <person name="Kim D."/>
        </authorList>
    </citation>
    <scope>NUCLEOTIDE SEQUENCE [LARGE SCALE GENOMIC DNA]</scope>
    <source>
        <strain evidence="11">BH-2024</strain>
    </source>
</reference>
<accession>A0ABD2MEW6</accession>
<dbReference type="SMART" id="SM00235">
    <property type="entry name" value="ZnMc"/>
    <property type="match status" value="1"/>
</dbReference>
<keyword evidence="12" id="KW-1185">Reference proteome</keyword>
<feature type="binding site" evidence="7">
    <location>
        <position position="990"/>
    </location>
    <ligand>
        <name>Zn(2+)</name>
        <dbReference type="ChEBI" id="CHEBI:29105"/>
        <note>catalytic</note>
    </ligand>
</feature>
<keyword evidence="5 7" id="KW-0482">Metalloprotease</keyword>
<keyword evidence="3 7" id="KW-0378">Hydrolase</keyword>
<feature type="region of interest" description="Disordered" evidence="9">
    <location>
        <begin position="845"/>
        <end position="873"/>
    </location>
</feature>
<dbReference type="GO" id="GO:0008270">
    <property type="term" value="F:zinc ion binding"/>
    <property type="evidence" value="ECO:0007669"/>
    <property type="project" value="UniProtKB-UniRule"/>
</dbReference>
<evidence type="ECO:0000313" key="12">
    <source>
        <dbReference type="Proteomes" id="UP001620626"/>
    </source>
</evidence>
<comment type="caution">
    <text evidence="11">The sequence shown here is derived from an EMBL/GenBank/DDBJ whole genome shotgun (WGS) entry which is preliminary data.</text>
</comment>
<dbReference type="PANTHER" id="PTHR10127:SF780">
    <property type="entry name" value="METALLOENDOPEPTIDASE"/>
    <property type="match status" value="1"/>
</dbReference>
<feature type="domain" description="Peptidase M12A" evidence="10">
    <location>
        <begin position="864"/>
        <end position="1079"/>
    </location>
</feature>
<evidence type="ECO:0000256" key="6">
    <source>
        <dbReference type="ARBA" id="ARBA00023157"/>
    </source>
</evidence>
<dbReference type="InterPro" id="IPR024079">
    <property type="entry name" value="MetalloPept_cat_dom_sf"/>
</dbReference>
<dbReference type="GO" id="GO:0006508">
    <property type="term" value="P:proteolysis"/>
    <property type="evidence" value="ECO:0007669"/>
    <property type="project" value="UniProtKB-KW"/>
</dbReference>
<protein>
    <recommendedName>
        <fullName evidence="8">Metalloendopeptidase</fullName>
        <ecNumber evidence="8">3.4.24.-</ecNumber>
    </recommendedName>
</protein>
<feature type="region of interest" description="Disordered" evidence="9">
    <location>
        <begin position="96"/>
        <end position="151"/>
    </location>
</feature>
<dbReference type="Pfam" id="PF01400">
    <property type="entry name" value="Astacin"/>
    <property type="match status" value="1"/>
</dbReference>
<name>A0ABD2MEW6_9BILA</name>
<keyword evidence="2 7" id="KW-0479">Metal-binding</keyword>
<dbReference type="SUPFAM" id="SSF55486">
    <property type="entry name" value="Metalloproteases ('zincins'), catalytic domain"/>
    <property type="match status" value="1"/>
</dbReference>
<organism evidence="11 12">
    <name type="scientific">Heterodera trifolii</name>
    <dbReference type="NCBI Taxonomy" id="157864"/>
    <lineage>
        <taxon>Eukaryota</taxon>
        <taxon>Metazoa</taxon>
        <taxon>Ecdysozoa</taxon>
        <taxon>Nematoda</taxon>
        <taxon>Chromadorea</taxon>
        <taxon>Rhabditida</taxon>
        <taxon>Tylenchina</taxon>
        <taxon>Tylenchomorpha</taxon>
        <taxon>Tylenchoidea</taxon>
        <taxon>Heteroderidae</taxon>
        <taxon>Heteroderinae</taxon>
        <taxon>Heterodera</taxon>
    </lineage>
</organism>
<dbReference type="Gene3D" id="3.40.390.10">
    <property type="entry name" value="Collagenase (Catalytic Domain)"/>
    <property type="match status" value="1"/>
</dbReference>
<sequence>MIHPLGGFIAISDRFIPPSHPIVLLLGWWLLLVRCVRCGGALPPIGRGRAASVRRERPFLYGRPPHLSADRVLVALISALDSAVLRQRRFVKAENALKQEQKEKPATTDIVDNGNPDKIQGAEDGGPNSDETKSQEKEGTEANSKKTEMPEIRGAEALAQKGTAPLLLKHEMDELIKGETNTRKKRQSSGLARGDNVEKMPNKFDLTLPKYDPSKSAVKAAEYKAEFDRNNTPVDYDGKEKKCKVKADIDIMSEDLKTTLKENGADQRDINAAEDGCGLKGYAEWSRCSKVAFYGRDGYNASKKYGIEQAEPPTKNFNDMDEFDKYGFMHDTVLLLFDGCAVCNGNKVPNVTISLLQHMPTGLLVDECKEFVNRSGKPLKLKMEMVEKQQKSTGSFAYGVPLMERLCSEKKPDTDKDEYYMQKLEYKYRVVLEVNHTCGADGEHKTHYIWLPEIDVFDQKTVVGRVMQIRQLKLDFADMDDTVDLTFKLSGSEFDKSGQFVKATLIPYKSEPVVPPPPSPNPMVPPIATNVNHLGVKCTQIVFSDFMPQFFLNVSNSVYAIACQKFLEPIGPGKFPGEFSASDYLANACAKVPTTLTCNKDHELIGCYKTKKVKHVVNNEIAEVCQKHLGNVGQQQAHGFRIRFCAKRHTTEQLISAESILDFTFSDKIYKREHGSYSYKSGELSAMRKTAPFFFIEFGNEKHHSILRGKGYGDELSADLRLTIGTILPSIALEPPSSSSSPNNGGGAQHRTKLLHFVPAASEELDVFFQTRFPIFSQRIIRKTNLLPYENNPNKTIPDKCDLLGNDCEATREILLQIQDVLQCCSPFNPWSRCLCDGSNSVDKSEFAAPPGEKQSSAPDKTPSSSSSNSSSRWAHLGDPLYGSDIFYTKETAQKRYDDIMEIAEQDYNGRLKAIQDGKELIEKHTCVSFTIDFNKMADEGIEVIDDGRNWSSAGRNYTTVWQELSLGENSVRLKGTAGHELLHALALAHEMNRDDAFYFIKLNPSNRDKDWIENYEPLNKTDNFGFPYDFGSLMHYWAYIKNGYYDLITMGRFYQRTIGQRERLSFRDSAIINHIYCGDNCKGKKNECQNGGYLNPKQCDECLCPEGYGGAHCDQLEQNQNCVDLSGTPNNLEADWQIRKLKPRPKKGEKVIIKLNKPNDFKDVSDCPEICGTTHVEIKYRKDKRARGALICCANDILRQNFARNWIEAEEKDVDIIISGRLATTDEMGFELTYETDGAKLLPSCDCTSPYLLFDLKRSPGYYCEPPCKPDSTCKTPIGGCGFGFLALNDKVQQNASGPLNVSCHKREGSAESFWYYWKQKDIEPIRIEEVHCVPCDREKDKGCKYKP</sequence>
<feature type="compositionally biased region" description="Basic and acidic residues" evidence="9">
    <location>
        <begin position="96"/>
        <end position="106"/>
    </location>
</feature>
<keyword evidence="4 7" id="KW-0862">Zinc</keyword>